<keyword evidence="1" id="KW-0812">Transmembrane</keyword>
<sequence>MGSVLLGACLGIAGWCLIQMILSAIFLGEQTTFTWATVAMNAGLVLVALFVAVLTFVGVL</sequence>
<dbReference type="AlphaFoldDB" id="A0A2I8VH54"/>
<keyword evidence="3" id="KW-1185">Reference proteome</keyword>
<feature type="transmembrane region" description="Helical" evidence="1">
    <location>
        <begin position="33"/>
        <end position="59"/>
    </location>
</feature>
<dbReference type="Proteomes" id="UP000236584">
    <property type="component" value="Chromosome"/>
</dbReference>
<name>A0A2I8VH54_9EURY</name>
<organism evidence="2 3">
    <name type="scientific">Salinigranum rubrum</name>
    <dbReference type="NCBI Taxonomy" id="755307"/>
    <lineage>
        <taxon>Archaea</taxon>
        <taxon>Methanobacteriati</taxon>
        <taxon>Methanobacteriota</taxon>
        <taxon>Stenosarchaea group</taxon>
        <taxon>Halobacteria</taxon>
        <taxon>Halobacteriales</taxon>
        <taxon>Haloferacaceae</taxon>
        <taxon>Salinigranum</taxon>
    </lineage>
</organism>
<dbReference type="EMBL" id="CP026309">
    <property type="protein sequence ID" value="AUV81257.1"/>
    <property type="molecule type" value="Genomic_DNA"/>
</dbReference>
<dbReference type="KEGG" id="srub:C2R22_05930"/>
<accession>A0A2I8VH54</accession>
<reference evidence="2 3" key="1">
    <citation type="submission" date="2018-01" db="EMBL/GenBank/DDBJ databases">
        <title>Complete genome sequence of Salinigranum rubrum GX10T, an extremely halophilic archaeon isolated from a marine solar saltern.</title>
        <authorList>
            <person name="Han S."/>
        </authorList>
    </citation>
    <scope>NUCLEOTIDE SEQUENCE [LARGE SCALE GENOMIC DNA]</scope>
    <source>
        <strain evidence="2 3">GX10</strain>
    </source>
</reference>
<evidence type="ECO:0000313" key="3">
    <source>
        <dbReference type="Proteomes" id="UP000236584"/>
    </source>
</evidence>
<dbReference type="RefSeq" id="WP_103424945.1">
    <property type="nucleotide sequence ID" value="NZ_CP026309.1"/>
</dbReference>
<evidence type="ECO:0000313" key="2">
    <source>
        <dbReference type="EMBL" id="AUV81257.1"/>
    </source>
</evidence>
<proteinExistence type="predicted"/>
<dbReference type="GeneID" id="35591610"/>
<gene>
    <name evidence="2" type="ORF">C2R22_05930</name>
</gene>
<protein>
    <submittedName>
        <fullName evidence="2">Uncharacterized protein</fullName>
    </submittedName>
</protein>
<evidence type="ECO:0000256" key="1">
    <source>
        <dbReference type="SAM" id="Phobius"/>
    </source>
</evidence>
<keyword evidence="1" id="KW-1133">Transmembrane helix</keyword>
<keyword evidence="1" id="KW-0472">Membrane</keyword>